<dbReference type="AlphaFoldDB" id="A0A6A6SSL1"/>
<evidence type="ECO:0000313" key="2">
    <source>
        <dbReference type="Proteomes" id="UP000799324"/>
    </source>
</evidence>
<dbReference type="EMBL" id="MU004448">
    <property type="protein sequence ID" value="KAF2650640.1"/>
    <property type="molecule type" value="Genomic_DNA"/>
</dbReference>
<accession>A0A6A6SSL1</accession>
<feature type="non-terminal residue" evidence="1">
    <location>
        <position position="1"/>
    </location>
</feature>
<reference evidence="1" key="1">
    <citation type="journal article" date="2020" name="Stud. Mycol.">
        <title>101 Dothideomycetes genomes: a test case for predicting lifestyles and emergence of pathogens.</title>
        <authorList>
            <person name="Haridas S."/>
            <person name="Albert R."/>
            <person name="Binder M."/>
            <person name="Bloem J."/>
            <person name="Labutti K."/>
            <person name="Salamov A."/>
            <person name="Andreopoulos B."/>
            <person name="Baker S."/>
            <person name="Barry K."/>
            <person name="Bills G."/>
            <person name="Bluhm B."/>
            <person name="Cannon C."/>
            <person name="Castanera R."/>
            <person name="Culley D."/>
            <person name="Daum C."/>
            <person name="Ezra D."/>
            <person name="Gonzalez J."/>
            <person name="Henrissat B."/>
            <person name="Kuo A."/>
            <person name="Liang C."/>
            <person name="Lipzen A."/>
            <person name="Lutzoni F."/>
            <person name="Magnuson J."/>
            <person name="Mondo S."/>
            <person name="Nolan M."/>
            <person name="Ohm R."/>
            <person name="Pangilinan J."/>
            <person name="Park H.-J."/>
            <person name="Ramirez L."/>
            <person name="Alfaro M."/>
            <person name="Sun H."/>
            <person name="Tritt A."/>
            <person name="Yoshinaga Y."/>
            <person name="Zwiers L.-H."/>
            <person name="Turgeon B."/>
            <person name="Goodwin S."/>
            <person name="Spatafora J."/>
            <person name="Crous P."/>
            <person name="Grigoriev I."/>
        </authorList>
    </citation>
    <scope>NUCLEOTIDE SEQUENCE</scope>
    <source>
        <strain evidence="1">CBS 122681</strain>
    </source>
</reference>
<dbReference type="OrthoDB" id="5062850at2759"/>
<feature type="non-terminal residue" evidence="1">
    <location>
        <position position="475"/>
    </location>
</feature>
<name>A0A6A6SSL1_9PLEO</name>
<gene>
    <name evidence="1" type="ORF">K491DRAFT_577557</name>
</gene>
<protein>
    <submittedName>
        <fullName evidence="1">Uncharacterized protein</fullName>
    </submittedName>
</protein>
<evidence type="ECO:0000313" key="1">
    <source>
        <dbReference type="EMBL" id="KAF2650640.1"/>
    </source>
</evidence>
<proteinExistence type="predicted"/>
<dbReference type="Proteomes" id="UP000799324">
    <property type="component" value="Unassembled WGS sequence"/>
</dbReference>
<sequence>LPREIRDIIYEFYVAQENGYIFDADTGRFKGADRPIEMALLLMCKRVADEMEGMALRVNVLTFTTSSSRSLHSQAARFDEIMGRLHFVRAKRLDQMRDLIPPDLSKDLENRFPRSFTQQLCQTGLRCYNSSQGAWGEVESNHREFVRYALQQLSSTHPVEFSTAITEPIGYLCERHSEISYPGVLSSSTEPWAIPTDKELDCLEAICPPSAWLTQTDHRLDFRFSAAAVAIRFLESMTTCTRLHIRKIVLREDRKSSAFPACHGEGLIPFCIENPRLRVERRVDMWRAIFPPPLRLLERIWKLRDDPDEIDGVHELPIGDSVMHISEWVGETLVLASRSMPPSSYSLVFDSESAESTQEVFDTLKVEAQLLDAMTEHGKQDGSYTRHWKLQYPYVYYSHSLPTIVKEIIQGTSIIRFDALVGESWSWDLDQLKREWKGITFEEWETKRFPNRIEYLSTMPPMPKWIDIQLDYILP</sequence>
<keyword evidence="2" id="KW-1185">Reference proteome</keyword>
<organism evidence="1 2">
    <name type="scientific">Lophiostoma macrostomum CBS 122681</name>
    <dbReference type="NCBI Taxonomy" id="1314788"/>
    <lineage>
        <taxon>Eukaryota</taxon>
        <taxon>Fungi</taxon>
        <taxon>Dikarya</taxon>
        <taxon>Ascomycota</taxon>
        <taxon>Pezizomycotina</taxon>
        <taxon>Dothideomycetes</taxon>
        <taxon>Pleosporomycetidae</taxon>
        <taxon>Pleosporales</taxon>
        <taxon>Lophiostomataceae</taxon>
        <taxon>Lophiostoma</taxon>
    </lineage>
</organism>